<evidence type="ECO:0000313" key="4">
    <source>
        <dbReference type="EMBL" id="GES75207.1"/>
    </source>
</evidence>
<feature type="region of interest" description="Disordered" evidence="1">
    <location>
        <begin position="540"/>
        <end position="559"/>
    </location>
</feature>
<feature type="domain" description="Protein kinase" evidence="2">
    <location>
        <begin position="137"/>
        <end position="410"/>
    </location>
</feature>
<dbReference type="EMBL" id="BEXD01000001">
    <property type="protein sequence ID" value="GBB83121.1"/>
    <property type="molecule type" value="Genomic_DNA"/>
</dbReference>
<feature type="compositionally biased region" description="Basic and acidic residues" evidence="1">
    <location>
        <begin position="544"/>
        <end position="559"/>
    </location>
</feature>
<dbReference type="GO" id="GO:0004674">
    <property type="term" value="F:protein serine/threonine kinase activity"/>
    <property type="evidence" value="ECO:0007669"/>
    <property type="project" value="TreeGrafter"/>
</dbReference>
<dbReference type="PANTHER" id="PTHR44329">
    <property type="entry name" value="SERINE/THREONINE-PROTEIN KINASE TNNI3K-RELATED"/>
    <property type="match status" value="1"/>
</dbReference>
<reference evidence="3 5" key="1">
    <citation type="submission" date="2017-11" db="EMBL/GenBank/DDBJ databases">
        <title>The genome of Rhizophagus clarus HR1 reveals common genetic basis of auxotrophy among arbuscular mycorrhizal fungi.</title>
        <authorList>
            <person name="Kobayashi Y."/>
        </authorList>
    </citation>
    <scope>NUCLEOTIDE SEQUENCE [LARGE SCALE GENOMIC DNA]</scope>
    <source>
        <strain evidence="3 5">HR1</strain>
    </source>
</reference>
<evidence type="ECO:0000313" key="5">
    <source>
        <dbReference type="Proteomes" id="UP000247702"/>
    </source>
</evidence>
<dbReference type="Proteomes" id="UP000615446">
    <property type="component" value="Unassembled WGS sequence"/>
</dbReference>
<dbReference type="Gene3D" id="1.10.510.10">
    <property type="entry name" value="Transferase(Phosphotransferase) domain 1"/>
    <property type="match status" value="1"/>
</dbReference>
<evidence type="ECO:0000259" key="2">
    <source>
        <dbReference type="PROSITE" id="PS50011"/>
    </source>
</evidence>
<dbReference type="Pfam" id="PF07714">
    <property type="entry name" value="PK_Tyr_Ser-Thr"/>
    <property type="match status" value="1"/>
</dbReference>
<dbReference type="OrthoDB" id="339325at2759"/>
<dbReference type="GO" id="GO:0005524">
    <property type="term" value="F:ATP binding"/>
    <property type="evidence" value="ECO:0007669"/>
    <property type="project" value="InterPro"/>
</dbReference>
<dbReference type="Proteomes" id="UP000247702">
    <property type="component" value="Unassembled WGS sequence"/>
</dbReference>
<protein>
    <submittedName>
        <fullName evidence="4">Kinase-like domain-containing protein</fullName>
    </submittedName>
</protein>
<dbReference type="PROSITE" id="PS50011">
    <property type="entry name" value="PROTEIN_KINASE_DOM"/>
    <property type="match status" value="1"/>
</dbReference>
<name>A0A2Z6QED2_9GLOM</name>
<dbReference type="InterPro" id="IPR011009">
    <property type="entry name" value="Kinase-like_dom_sf"/>
</dbReference>
<proteinExistence type="predicted"/>
<reference evidence="4" key="2">
    <citation type="submission" date="2019-10" db="EMBL/GenBank/DDBJ databases">
        <title>Conservation and host-specific expression of non-tandemly repeated heterogenous ribosome RNA gene in arbuscular mycorrhizal fungi.</title>
        <authorList>
            <person name="Maeda T."/>
            <person name="Kobayashi Y."/>
            <person name="Nakagawa T."/>
            <person name="Ezawa T."/>
            <person name="Yamaguchi K."/>
            <person name="Bino T."/>
            <person name="Nishimoto Y."/>
            <person name="Shigenobu S."/>
            <person name="Kawaguchi M."/>
        </authorList>
    </citation>
    <scope>NUCLEOTIDE SEQUENCE</scope>
    <source>
        <strain evidence="4">HR1</strain>
    </source>
</reference>
<dbReference type="InterPro" id="IPR051681">
    <property type="entry name" value="Ser/Thr_Kinases-Pseudokinases"/>
</dbReference>
<organism evidence="3 5">
    <name type="scientific">Rhizophagus clarus</name>
    <dbReference type="NCBI Taxonomy" id="94130"/>
    <lineage>
        <taxon>Eukaryota</taxon>
        <taxon>Fungi</taxon>
        <taxon>Fungi incertae sedis</taxon>
        <taxon>Mucoromycota</taxon>
        <taxon>Glomeromycotina</taxon>
        <taxon>Glomeromycetes</taxon>
        <taxon>Glomerales</taxon>
        <taxon>Glomeraceae</taxon>
        <taxon>Rhizophagus</taxon>
    </lineage>
</organism>
<dbReference type="InterPro" id="IPR001245">
    <property type="entry name" value="Ser-Thr/Tyr_kinase_cat_dom"/>
</dbReference>
<keyword evidence="4" id="KW-0808">Transferase</keyword>
<dbReference type="SUPFAM" id="SSF56112">
    <property type="entry name" value="Protein kinase-like (PK-like)"/>
    <property type="match status" value="1"/>
</dbReference>
<evidence type="ECO:0000313" key="3">
    <source>
        <dbReference type="EMBL" id="GBB83121.1"/>
    </source>
</evidence>
<evidence type="ECO:0000256" key="1">
    <source>
        <dbReference type="SAM" id="MobiDB-lite"/>
    </source>
</evidence>
<dbReference type="EMBL" id="BLAL01000013">
    <property type="protein sequence ID" value="GES75207.1"/>
    <property type="molecule type" value="Genomic_DNA"/>
</dbReference>
<sequence>MVIVRKNLIDTAISKAYALIDFNVHDDIHKQNEFQKQIILADESLTEDEKSEAMRILTVTYDENKILFNEGTRRVCENCNQECLATTYCEHCIRNYLKTNFSNWTSENDVIDILIQEYQMQTFVPDNIIEWIPYDNFKKIKYLTEGGCSEIYTATWIDGHFIEWDSKDQQLKRFGKQGVILKRLENVKSSNKSWFDEARSHLYISNKWPDVVIQCYGLTCDPLNNSYMLVMNLMDTDLRKYLQKNHNKLTWKERIQITLDIIDALFRIHNENMIHRDLHSGNILSRIGGKFIISDLGFCGPTNKPLKSVYGNLPYIAPEVIAGNETTFKSDIYSVAMLMWEISSGKPPFFNYEYDYDLIMNIINGIRPKIVPGTPLKYKNLMTQCWDANPLNRPNIKTLQNKIRELNLYYQNHPNKLNQLKENDSFENDSSERYTNSWLFTSKIFRFENLPEPRNATKEEQAAFHSNRSYNFYIPNNVNGFDKVNNRMNNLTKRSGNVRASNKCSLKISKENSINDIREIMQPLKKYHTINDYNDEICDSPNLHSEEQDKLELPNSLDK</sequence>
<keyword evidence="5" id="KW-1185">Reference proteome</keyword>
<keyword evidence="4" id="KW-0418">Kinase</keyword>
<dbReference type="AlphaFoldDB" id="A0A2Z6QED2"/>
<dbReference type="InterPro" id="IPR000719">
    <property type="entry name" value="Prot_kinase_dom"/>
</dbReference>
<accession>A0A2Z6QED2</accession>
<gene>
    <name evidence="4" type="ORF">RCL2_000265800</name>
    <name evidence="3" type="ORF">RclHR1_00010003</name>
</gene>
<comment type="caution">
    <text evidence="3">The sequence shown here is derived from an EMBL/GenBank/DDBJ whole genome shotgun (WGS) entry which is preliminary data.</text>
</comment>